<evidence type="ECO:0000313" key="8">
    <source>
        <dbReference type="Proteomes" id="UP000238413"/>
    </source>
</evidence>
<dbReference type="SUPFAM" id="SSF102114">
    <property type="entry name" value="Radical SAM enzymes"/>
    <property type="match status" value="1"/>
</dbReference>
<dbReference type="Gene3D" id="3.20.20.70">
    <property type="entry name" value="Aldolase class I"/>
    <property type="match status" value="1"/>
</dbReference>
<dbReference type="NCBIfam" id="NF040587">
    <property type="entry name" value="rSAM_lost_HExxH"/>
    <property type="match status" value="1"/>
</dbReference>
<dbReference type="Pfam" id="PF04055">
    <property type="entry name" value="Radical_SAM"/>
    <property type="match status" value="1"/>
</dbReference>
<feature type="compositionally biased region" description="Acidic residues" evidence="5">
    <location>
        <begin position="510"/>
        <end position="523"/>
    </location>
</feature>
<feature type="domain" description="Radical SAM core" evidence="6">
    <location>
        <begin position="1"/>
        <end position="240"/>
    </location>
</feature>
<evidence type="ECO:0000259" key="6">
    <source>
        <dbReference type="PROSITE" id="PS51918"/>
    </source>
</evidence>
<dbReference type="InterPro" id="IPR026335">
    <property type="entry name" value="rSAM_SPASM_FxsB"/>
</dbReference>
<keyword evidence="8" id="KW-1185">Reference proteome</keyword>
<evidence type="ECO:0000256" key="2">
    <source>
        <dbReference type="ARBA" id="ARBA00022723"/>
    </source>
</evidence>
<evidence type="ECO:0000256" key="3">
    <source>
        <dbReference type="ARBA" id="ARBA00023004"/>
    </source>
</evidence>
<protein>
    <submittedName>
        <fullName evidence="7">FxsB family radical SAM/SPASM domain protein</fullName>
    </submittedName>
</protein>
<keyword evidence="1" id="KW-0949">S-adenosyl-L-methionine</keyword>
<dbReference type="CDD" id="cd01335">
    <property type="entry name" value="Radical_SAM"/>
    <property type="match status" value="1"/>
</dbReference>
<keyword evidence="4" id="KW-0411">Iron-sulfur</keyword>
<dbReference type="InterPro" id="IPR007197">
    <property type="entry name" value="rSAM"/>
</dbReference>
<dbReference type="PROSITE" id="PS51918">
    <property type="entry name" value="RADICAL_SAM"/>
    <property type="match status" value="1"/>
</dbReference>
<proteinExistence type="predicted"/>
<evidence type="ECO:0000313" key="7">
    <source>
        <dbReference type="EMBL" id="AVH58897.1"/>
    </source>
</evidence>
<dbReference type="SFLD" id="SFLDG01067">
    <property type="entry name" value="SPASM/twitch_domain_containing"/>
    <property type="match status" value="1"/>
</dbReference>
<dbReference type="SFLD" id="SFLDG01072">
    <property type="entry name" value="dehydrogenase_like"/>
    <property type="match status" value="1"/>
</dbReference>
<organism evidence="7 8">
    <name type="scientific">Streptomyces dengpaensis</name>
    <dbReference type="NCBI Taxonomy" id="2049881"/>
    <lineage>
        <taxon>Bacteria</taxon>
        <taxon>Bacillati</taxon>
        <taxon>Actinomycetota</taxon>
        <taxon>Actinomycetes</taxon>
        <taxon>Kitasatosporales</taxon>
        <taxon>Streptomycetaceae</taxon>
        <taxon>Streptomyces</taxon>
    </lineage>
</organism>
<dbReference type="InterPro" id="IPR023867">
    <property type="entry name" value="Sulphatase_maturase_rSAM"/>
</dbReference>
<keyword evidence="2" id="KW-0479">Metal-binding</keyword>
<gene>
    <name evidence="7" type="ORF">C4B68_27545</name>
</gene>
<sequence length="727" mass="79916">MKLQQLVLKIHSRCDLACDHCYVYEHADQSWKGRPTFISEETLGKVARRFADYAEEQKLASVSVILHGGEPLLVGPIRMRNICAELTRAITPVTALDLRIHTNGVQLNTRHLDVFKEFGVRVSISLDGDRAANDRHRRDRRRRSSYDRVLRAIRLLRTPEYRHLYSGLLCTVDVANDPVAVHDALAALRPPRIDYLLPHSTWDSPPLRPANSPTEYADWLLKIFDRWDRQGRTVEVRTFESVLSTLRGGPSLTEAMGLAPSDLAVVETDGSFEQADSLKTAYDGAPSTGYDVFRHSFAEFARHPGVRARQLGLAGVSATCRRCPVIESCGGGLYAHRYSNGSGFDNPSVFCSDLRAFVDGVAERITEHALSPAVRDSDELRFAQVELVRHLIAVVAARHAGEADWDEVWRAFLDLDGMTDGTPDIDEVLAHPYLHTTLKHCLHGRVTTPEPLASAVVAIAARARADLKLTWDQPAPELHLPTLGTLALAGPGRVEVQVAAGRVHVRTEDGTEYSPEDGTDYAPEDGRTPWRPLRTLPLPDGTRLLIDDADPLRDCYPVPVAPPLGPGDLAAFAERLRTAYALLDERQPGRRDDVNALLATTVTPLVAGSGVRLGAHGLGAVGVAVDVDPEEFVRELPRTGRLARLTALRETADLNVPGNRAGRLLDEASRELGNATYWRGDDGARAGALKRAGRALEQLAARPEGELTETGAVLAEELRAEWEDYRA</sequence>
<name>A0ABM6SWE0_9ACTN</name>
<dbReference type="InterPro" id="IPR013785">
    <property type="entry name" value="Aldolase_TIM"/>
</dbReference>
<dbReference type="SFLD" id="SFLDG01386">
    <property type="entry name" value="main_SPASM_domain-containing"/>
    <property type="match status" value="1"/>
</dbReference>
<keyword evidence="3" id="KW-0408">Iron</keyword>
<dbReference type="EMBL" id="CP026652">
    <property type="protein sequence ID" value="AVH58897.1"/>
    <property type="molecule type" value="Genomic_DNA"/>
</dbReference>
<reference evidence="7 8" key="1">
    <citation type="submission" date="2018-02" db="EMBL/GenBank/DDBJ databases">
        <title>Complete genome sequence of Streptomyces dengpaensis, the producer of angucyclines.</title>
        <authorList>
            <person name="Yumei L."/>
        </authorList>
    </citation>
    <scope>NUCLEOTIDE SEQUENCE [LARGE SCALE GENOMIC DNA]</scope>
    <source>
        <strain evidence="7 8">XZHG99</strain>
    </source>
</reference>
<dbReference type="Proteomes" id="UP000238413">
    <property type="component" value="Chromosome"/>
</dbReference>
<evidence type="ECO:0000256" key="1">
    <source>
        <dbReference type="ARBA" id="ARBA00022691"/>
    </source>
</evidence>
<dbReference type="NCBIfam" id="TIGR04269">
    <property type="entry name" value="SAM_SPASM_FxsB"/>
    <property type="match status" value="1"/>
</dbReference>
<feature type="region of interest" description="Disordered" evidence="5">
    <location>
        <begin position="509"/>
        <end position="534"/>
    </location>
</feature>
<dbReference type="InterPro" id="IPR058240">
    <property type="entry name" value="rSAM_sf"/>
</dbReference>
<evidence type="ECO:0000256" key="4">
    <source>
        <dbReference type="ARBA" id="ARBA00023014"/>
    </source>
</evidence>
<dbReference type="RefSeq" id="WP_099499135.1">
    <property type="nucleotide sequence ID" value="NZ_CP026652.1"/>
</dbReference>
<evidence type="ECO:0000256" key="5">
    <source>
        <dbReference type="SAM" id="MobiDB-lite"/>
    </source>
</evidence>
<accession>A0ABM6SWE0</accession>
<dbReference type="PANTHER" id="PTHR43273:SF8">
    <property type="entry name" value="RADICAL SAM DOMAIN PROTEIN"/>
    <property type="match status" value="1"/>
</dbReference>
<dbReference type="SFLD" id="SFLDS00029">
    <property type="entry name" value="Radical_SAM"/>
    <property type="match status" value="1"/>
</dbReference>
<dbReference type="PANTHER" id="PTHR43273">
    <property type="entry name" value="ANAEROBIC SULFATASE-MATURATING ENZYME HOMOLOG ASLB-RELATED"/>
    <property type="match status" value="1"/>
</dbReference>